<reference evidence="2 3" key="1">
    <citation type="journal article" date="2014" name="Int. J. Syst. Evol. Microbiol.">
        <title>Complete genome sequence of Corynebacterium casei LMG S-19264T (=DSM 44701T), isolated from a smear-ripened cheese.</title>
        <authorList>
            <consortium name="US DOE Joint Genome Institute (JGI-PGF)"/>
            <person name="Walter F."/>
            <person name="Albersmeier A."/>
            <person name="Kalinowski J."/>
            <person name="Ruckert C."/>
        </authorList>
    </citation>
    <scope>NUCLEOTIDE SEQUENCE [LARGE SCALE GENOMIC DNA]</scope>
    <source>
        <strain evidence="2 3">NBRC 110095</strain>
    </source>
</reference>
<feature type="chain" id="PRO_5041252614" evidence="1">
    <location>
        <begin position="27"/>
        <end position="357"/>
    </location>
</feature>
<sequence length="357" mass="39424">MTIKNTFLQFALTGIGLSLLTQTALAQINEADRQEKILSKAALSRLISAGLPETITENNTELAAVLLKPKLGDPLSKTLNIDHVIETVFENARDIKKSGNCSILPSKCEITAGDINGKEAFSILNYENNGTQTQLRFVKRGSADQLPETMKIDDREVFEQAMAFVDNVFKIAPENIPKPPSSAKNRLPVKTVNLSVSSEDKRGQRRTETTPVEKFVQFQRGFQVETLGWVPGPGELALQYDAKGLNVAVIQGWSSMEEYGRNLNPRNAKSRSTLIEEIASRFQREGIGHLSSARSHLAITQLPGDESPIPVLRIYAAAQPNDLTEEEQAKVVSSAGVVMDIALIREEERNFDFEESE</sequence>
<keyword evidence="3" id="KW-1185">Reference proteome</keyword>
<dbReference type="AlphaFoldDB" id="A0AA37T479"/>
<gene>
    <name evidence="2" type="ORF">GCM10007877_04620</name>
</gene>
<dbReference type="Proteomes" id="UP001156870">
    <property type="component" value="Unassembled WGS sequence"/>
</dbReference>
<organism evidence="2 3">
    <name type="scientific">Marinibactrum halimedae</name>
    <dbReference type="NCBI Taxonomy" id="1444977"/>
    <lineage>
        <taxon>Bacteria</taxon>
        <taxon>Pseudomonadati</taxon>
        <taxon>Pseudomonadota</taxon>
        <taxon>Gammaproteobacteria</taxon>
        <taxon>Cellvibrionales</taxon>
        <taxon>Cellvibrionaceae</taxon>
        <taxon>Marinibactrum</taxon>
    </lineage>
</organism>
<protein>
    <submittedName>
        <fullName evidence="2">Uncharacterized protein</fullName>
    </submittedName>
</protein>
<accession>A0AA37T479</accession>
<dbReference type="RefSeq" id="WP_232593738.1">
    <property type="nucleotide sequence ID" value="NZ_BSPD01000017.1"/>
</dbReference>
<proteinExistence type="predicted"/>
<comment type="caution">
    <text evidence="2">The sequence shown here is derived from an EMBL/GenBank/DDBJ whole genome shotgun (WGS) entry which is preliminary data.</text>
</comment>
<evidence type="ECO:0000313" key="3">
    <source>
        <dbReference type="Proteomes" id="UP001156870"/>
    </source>
</evidence>
<feature type="signal peptide" evidence="1">
    <location>
        <begin position="1"/>
        <end position="26"/>
    </location>
</feature>
<name>A0AA37T479_9GAMM</name>
<evidence type="ECO:0000256" key="1">
    <source>
        <dbReference type="SAM" id="SignalP"/>
    </source>
</evidence>
<evidence type="ECO:0000313" key="2">
    <source>
        <dbReference type="EMBL" id="GLS24748.1"/>
    </source>
</evidence>
<keyword evidence="1" id="KW-0732">Signal</keyword>
<dbReference type="EMBL" id="BSPD01000017">
    <property type="protein sequence ID" value="GLS24748.1"/>
    <property type="molecule type" value="Genomic_DNA"/>
</dbReference>